<dbReference type="Proteomes" id="UP001151532">
    <property type="component" value="Chromosome 18"/>
</dbReference>
<accession>A0A9Q0ZF71</accession>
<keyword evidence="1" id="KW-0472">Membrane</keyword>
<comment type="caution">
    <text evidence="2">The sequence shown here is derived from an EMBL/GenBank/DDBJ whole genome shotgun (WGS) entry which is preliminary data.</text>
</comment>
<protein>
    <submittedName>
        <fullName evidence="2">Uncharacterized protein</fullName>
    </submittedName>
</protein>
<reference evidence="2" key="2">
    <citation type="journal article" date="2023" name="Int. J. Mol. Sci.">
        <title>De Novo Assembly and Annotation of 11 Diverse Shrub Willow (Salix) Genomes Reveals Novel Gene Organization in Sex-Linked Regions.</title>
        <authorList>
            <person name="Hyden B."/>
            <person name="Feng K."/>
            <person name="Yates T.B."/>
            <person name="Jawdy S."/>
            <person name="Cereghino C."/>
            <person name="Smart L.B."/>
            <person name="Muchero W."/>
        </authorList>
    </citation>
    <scope>NUCLEOTIDE SEQUENCE</scope>
    <source>
        <tissue evidence="2">Shoot tip</tissue>
    </source>
</reference>
<keyword evidence="1" id="KW-1133">Transmembrane helix</keyword>
<reference evidence="2" key="1">
    <citation type="submission" date="2022-11" db="EMBL/GenBank/DDBJ databases">
        <authorList>
            <person name="Hyden B.L."/>
            <person name="Feng K."/>
            <person name="Yates T."/>
            <person name="Jawdy S."/>
            <person name="Smart L.B."/>
            <person name="Muchero W."/>
        </authorList>
    </citation>
    <scope>NUCLEOTIDE SEQUENCE</scope>
    <source>
        <tissue evidence="2">Shoot tip</tissue>
    </source>
</reference>
<evidence type="ECO:0000256" key="1">
    <source>
        <dbReference type="SAM" id="Phobius"/>
    </source>
</evidence>
<keyword evidence="1" id="KW-0812">Transmembrane</keyword>
<organism evidence="2 3">
    <name type="scientific">Salix purpurea</name>
    <name type="common">Purple osier willow</name>
    <dbReference type="NCBI Taxonomy" id="77065"/>
    <lineage>
        <taxon>Eukaryota</taxon>
        <taxon>Viridiplantae</taxon>
        <taxon>Streptophyta</taxon>
        <taxon>Embryophyta</taxon>
        <taxon>Tracheophyta</taxon>
        <taxon>Spermatophyta</taxon>
        <taxon>Magnoliopsida</taxon>
        <taxon>eudicotyledons</taxon>
        <taxon>Gunneridae</taxon>
        <taxon>Pentapetalae</taxon>
        <taxon>rosids</taxon>
        <taxon>fabids</taxon>
        <taxon>Malpighiales</taxon>
        <taxon>Salicaceae</taxon>
        <taxon>Saliceae</taxon>
        <taxon>Salix</taxon>
    </lineage>
</organism>
<evidence type="ECO:0000313" key="2">
    <source>
        <dbReference type="EMBL" id="KAJ6732315.1"/>
    </source>
</evidence>
<dbReference type="EMBL" id="JAPFFK010000012">
    <property type="protein sequence ID" value="KAJ6732315.1"/>
    <property type="molecule type" value="Genomic_DNA"/>
</dbReference>
<sequence>MSFVIGMIIGISVGIGLIVAFAKYENIRSMHRSQLATTVAAFARMTVRDSRKILPDEFYPPWVVFSQRQN</sequence>
<keyword evidence="3" id="KW-1185">Reference proteome</keyword>
<name>A0A9Q0ZF71_SALPP</name>
<dbReference type="OrthoDB" id="1718795at2759"/>
<feature type="transmembrane region" description="Helical" evidence="1">
    <location>
        <begin position="6"/>
        <end position="24"/>
    </location>
</feature>
<gene>
    <name evidence="2" type="ORF">OIU79_003442</name>
</gene>
<proteinExistence type="predicted"/>
<evidence type="ECO:0000313" key="3">
    <source>
        <dbReference type="Proteomes" id="UP001151532"/>
    </source>
</evidence>
<dbReference type="AlphaFoldDB" id="A0A9Q0ZF71"/>